<protein>
    <submittedName>
        <fullName evidence="1">Uncharacterized protein</fullName>
    </submittedName>
</protein>
<proteinExistence type="predicted"/>
<organism evidence="1 2">
    <name type="scientific">Pangasianodon gigas</name>
    <name type="common">Mekong giant catfish</name>
    <name type="synonym">Pangasius gigas</name>
    <dbReference type="NCBI Taxonomy" id="30993"/>
    <lineage>
        <taxon>Eukaryota</taxon>
        <taxon>Metazoa</taxon>
        <taxon>Chordata</taxon>
        <taxon>Craniata</taxon>
        <taxon>Vertebrata</taxon>
        <taxon>Euteleostomi</taxon>
        <taxon>Actinopterygii</taxon>
        <taxon>Neopterygii</taxon>
        <taxon>Teleostei</taxon>
        <taxon>Ostariophysi</taxon>
        <taxon>Siluriformes</taxon>
        <taxon>Pangasiidae</taxon>
        <taxon>Pangasianodon</taxon>
    </lineage>
</organism>
<reference evidence="1 2" key="1">
    <citation type="journal article" date="2022" name="bioRxiv">
        <title>An ancient truncated duplication of the anti-Mullerian hormone receptor type 2 gene is a potential conserved master sex determinant in the Pangasiidae catfish family.</title>
        <authorList>
            <person name="Wen M."/>
            <person name="Pan Q."/>
            <person name="Jouanno E."/>
            <person name="Montfort J."/>
            <person name="Zahm M."/>
            <person name="Cabau C."/>
            <person name="Klopp C."/>
            <person name="Iampietro C."/>
            <person name="Roques C."/>
            <person name="Bouchez O."/>
            <person name="Castinel A."/>
            <person name="Donnadieu C."/>
            <person name="Parrinello H."/>
            <person name="Poncet C."/>
            <person name="Belmonte E."/>
            <person name="Gautier V."/>
            <person name="Avarre J.-C."/>
            <person name="Dugue R."/>
            <person name="Gustiano R."/>
            <person name="Ha T.T.T."/>
            <person name="Campet M."/>
            <person name="Sriphairoj K."/>
            <person name="Ribolli J."/>
            <person name="de Almeida F.L."/>
            <person name="Desvignes T."/>
            <person name="Postlethwait J.H."/>
            <person name="Bucao C.F."/>
            <person name="Robinson-Rechavi M."/>
            <person name="Bobe J."/>
            <person name="Herpin A."/>
            <person name="Guiguen Y."/>
        </authorList>
    </citation>
    <scope>NUCLEOTIDE SEQUENCE [LARGE SCALE GENOMIC DNA]</scope>
    <source>
        <strain evidence="1">YG-Dec2019</strain>
    </source>
</reference>
<evidence type="ECO:0000313" key="1">
    <source>
        <dbReference type="EMBL" id="MCI4374172.1"/>
    </source>
</evidence>
<dbReference type="EMBL" id="CM040454">
    <property type="protein sequence ID" value="MCI4374172.1"/>
    <property type="molecule type" value="Genomic_DNA"/>
</dbReference>
<keyword evidence="2" id="KW-1185">Reference proteome</keyword>
<accession>A0ACC5W5R3</accession>
<comment type="caution">
    <text evidence="1">The sequence shown here is derived from an EMBL/GenBank/DDBJ whole genome shotgun (WGS) entry which is preliminary data.</text>
</comment>
<evidence type="ECO:0000313" key="2">
    <source>
        <dbReference type="Proteomes" id="UP000829447"/>
    </source>
</evidence>
<gene>
    <name evidence="1" type="ORF">PGIGA_G00003250</name>
</gene>
<name>A0ACC5W5R3_PANGG</name>
<dbReference type="Proteomes" id="UP000829447">
    <property type="component" value="Linkage Group LG1"/>
</dbReference>
<sequence>MSTERPKRNIIQKKFDDNDGIPWSEERVVRRVLYLSLKEFKRAQKSRVDNGTGIIKRSFVNGHLNGSGVKTGLFSSSCKAERPRRSAQTDSEFSGEGPVRKRPRLQAQRKFAQSQPSSPHATPVKLLEAIPPSPSLPLSDLTKCKPKTEDFLTFLCLRGSSALPSNMKYFGSAHDDEDADEEEEEEEEVEEEEENERKKPSASNITAYCQVTPRKSKAPSRVITNGNVFNGHSRPNGERERSLRVRGKDGAQGRERGSETTRASSTHNLRPSKPALEHKQQPHKVTRPQRAASANSRKARKEDLPPLSLTKSVKYPKGHVTYTKARLLKEAKLELSTPRRHLSSQHTNTHLQHNNSGKAQTGRSRTQKQLPPSATVRRSGLRQSKRQLEMAVVKPNQAGNEVEVKRVKVQVIPLDTRSRRAAQKTLHKGTMELRVTGSQRPKRASAGKLPLVKRTQCKATTRGKSSSATSAHHHHRDVLKPATIAKPAKPLRPSEPIKTNSPTDPSDSLNIAKSPKPAEPKVAQDKERGKCGSVPEMTEVPVFHPSPREFHDPLAYVELVREQAKPFGLFRVVPPAGWRPECKLKEEMRFVSHVQHVHKLGRRWGPNVQRLACIRKHLRTQGINMEEPPLIGGCELDLARFFQLLNDLGGMQQVTDLKTWGRLADLLGIPRSAQDRLAKLQEAYCQYLLSYDSLSLAQRAQLEKEVLAEKESLERRNGPLEGQADILQHAALLLPRCEPKNGLVNGALHRSGVRERLRELDPMARNSRQGRQERKEEGGILTDLHKCIYKGKSFSLTTFYRAARNTMNMCFSREPDTAEVEQEYWRLVEEKECHVAVHCGRVDTKTHGSGFPVSKSEPFSKHGWNLTVLSNNSGSILRHLGAVPGVTIPWLNIGMVFSTSCWSRDQNSLPYIDYLHTGADCIWYCIPADEMSKLDKVVHTLLQANGTPGLEMLEKNIMISPEVLRREGVKVHRTVQQSGQFMVCFPGTFVSKVCCGYSVSETVHFATAEWMKLGYEAAKDLKRRRIEEPFSTEKLLCQIVMSEPRQENKHLLNAASSLVVDLRDTEISQRRQLFNAGLRLSARYGNQPDGQFPTERKKTHRTRLSEDMADRRCQVCQHLCYLSMVVHESDNVVFCLECALRYIQKRRSPRGLKMMFRYTEEQLSSLVNQVCGKTSERAGDKRKAAYPSMPPAKRSPRNKSPNQASLSRSASKNTKLS</sequence>